<dbReference type="GO" id="GO:0016020">
    <property type="term" value="C:membrane"/>
    <property type="evidence" value="ECO:0007669"/>
    <property type="project" value="TreeGrafter"/>
</dbReference>
<dbReference type="Pfam" id="PF24495">
    <property type="entry name" value="Ig_TMEM131_2"/>
    <property type="match status" value="1"/>
</dbReference>
<reference evidence="3" key="1">
    <citation type="submission" date="2020-11" db="EMBL/GenBank/DDBJ databases">
        <authorList>
            <person name="Tran Van P."/>
        </authorList>
    </citation>
    <scope>NUCLEOTIDE SEQUENCE</scope>
</reference>
<dbReference type="OrthoDB" id="168404at2759"/>
<name>A0A7R8ZIS7_9CRUS</name>
<sequence length="334" mass="37082">MSLAASLRIGDHAVGSNDVFIISYDDCSNCSAVVQALQSAIDALLHRGNSLVRCSASKIKKAFHPSVSFTVGVLFLLHIICYMPYVGGQEQAFIQTESDLRYLVDGVAVEMRSAPVDGDISSFSFSDLEDESFQILASPIKFDPPSLDFGEHPIGIPELKRVVLHNPSRDTSIQMLSISSNTKHFHCSFFRDKFVHAGGNTSFDVVYLGREEQKVESNLFIHTSLGTFRYQVSAIGAANPYRLRPVLGLRMPLNSTYTPFIHLYNPHPEPLQVMEMFSSGGDLHLELPSGDSDGPLNMWRIPPYQSLPIMKANFVARSESNHTVFIRMTFGDVF</sequence>
<evidence type="ECO:0000313" key="3">
    <source>
        <dbReference type="EMBL" id="CAD7225312.1"/>
    </source>
</evidence>
<feature type="domain" description="Transmembrane protein 131-like N-terminal" evidence="1">
    <location>
        <begin position="141"/>
        <end position="223"/>
    </location>
</feature>
<dbReference type="InterPro" id="IPR039877">
    <property type="entry name" value="TMEM131-like"/>
</dbReference>
<dbReference type="PANTHER" id="PTHR22050">
    <property type="entry name" value="RW1 PROTEIN HOMOLOG"/>
    <property type="match status" value="1"/>
</dbReference>
<dbReference type="EMBL" id="OB660548">
    <property type="protein sequence ID" value="CAD7225312.1"/>
    <property type="molecule type" value="Genomic_DNA"/>
</dbReference>
<organism evidence="3">
    <name type="scientific">Cyprideis torosa</name>
    <dbReference type="NCBI Taxonomy" id="163714"/>
    <lineage>
        <taxon>Eukaryota</taxon>
        <taxon>Metazoa</taxon>
        <taxon>Ecdysozoa</taxon>
        <taxon>Arthropoda</taxon>
        <taxon>Crustacea</taxon>
        <taxon>Oligostraca</taxon>
        <taxon>Ostracoda</taxon>
        <taxon>Podocopa</taxon>
        <taxon>Podocopida</taxon>
        <taxon>Cytherocopina</taxon>
        <taxon>Cytheroidea</taxon>
        <taxon>Cytherideidae</taxon>
        <taxon>Cyprideis</taxon>
    </lineage>
</organism>
<proteinExistence type="predicted"/>
<dbReference type="InterPro" id="IPR022113">
    <property type="entry name" value="TMEM131L_N"/>
</dbReference>
<accession>A0A7R8ZIS7</accession>
<dbReference type="AlphaFoldDB" id="A0A7R8ZIS7"/>
<evidence type="ECO:0000259" key="1">
    <source>
        <dbReference type="Pfam" id="PF12371"/>
    </source>
</evidence>
<feature type="domain" description="TMEM131 second Ig-like" evidence="2">
    <location>
        <begin position="240"/>
        <end position="328"/>
    </location>
</feature>
<dbReference type="InterPro" id="IPR056311">
    <property type="entry name" value="TMEM131_Ig_2"/>
</dbReference>
<gene>
    <name evidence="3" type="ORF">CTOB1V02_LOCUS3257</name>
</gene>
<evidence type="ECO:0000259" key="2">
    <source>
        <dbReference type="Pfam" id="PF24495"/>
    </source>
</evidence>
<dbReference type="PANTHER" id="PTHR22050:SF0">
    <property type="entry name" value="TRANSMEMBRANE PROTEIN 131 HOMOLOG"/>
    <property type="match status" value="1"/>
</dbReference>
<protein>
    <recommendedName>
        <fullName evidence="4">Transmembrane protein 131-like N-terminal domain-containing protein</fullName>
    </recommendedName>
</protein>
<dbReference type="Pfam" id="PF12371">
    <property type="entry name" value="TMEM131_like_N"/>
    <property type="match status" value="1"/>
</dbReference>
<evidence type="ECO:0008006" key="4">
    <source>
        <dbReference type="Google" id="ProtNLM"/>
    </source>
</evidence>